<name>A0AAN2BJ92_9GAMM</name>
<gene>
    <name evidence="2" type="ORF">MARGE09_P0909</name>
</gene>
<dbReference type="PANTHER" id="PTHR38104">
    <property type="match status" value="1"/>
</dbReference>
<reference evidence="2 3" key="1">
    <citation type="journal article" date="2022" name="IScience">
        <title>An ultrasensitive nanofiber-based assay for enzymatic hydrolysis and deep-sea microbial degradation of cellulose.</title>
        <authorList>
            <person name="Tsudome M."/>
            <person name="Tachioka M."/>
            <person name="Miyazaki M."/>
            <person name="Uchimura K."/>
            <person name="Tsuda M."/>
            <person name="Takaki Y."/>
            <person name="Deguchi S."/>
        </authorList>
    </citation>
    <scope>NUCLEOTIDE SEQUENCE [LARGE SCALE GENOMIC DNA]</scope>
    <source>
        <strain evidence="2 3">GE09</strain>
    </source>
</reference>
<dbReference type="InterPro" id="IPR052383">
    <property type="entry name" value="Anti-sigma-E_RseA-like"/>
</dbReference>
<keyword evidence="3" id="KW-1185">Reference proteome</keyword>
<evidence type="ECO:0000313" key="3">
    <source>
        <dbReference type="Proteomes" id="UP001320119"/>
    </source>
</evidence>
<dbReference type="SUPFAM" id="SSF89069">
    <property type="entry name" value="N-terminal, cytoplasmic domain of anti-sigmaE factor RseA"/>
    <property type="match status" value="1"/>
</dbReference>
<dbReference type="AlphaFoldDB" id="A0AAN2BJ92"/>
<evidence type="ECO:0000259" key="1">
    <source>
        <dbReference type="Pfam" id="PF03872"/>
    </source>
</evidence>
<dbReference type="GO" id="GO:0016989">
    <property type="term" value="F:sigma factor antagonist activity"/>
    <property type="evidence" value="ECO:0007669"/>
    <property type="project" value="InterPro"/>
</dbReference>
<proteinExistence type="predicted"/>
<dbReference type="Gene3D" id="1.10.10.880">
    <property type="entry name" value="Anti sigma-E protein RseA, N-terminal domain"/>
    <property type="match status" value="1"/>
</dbReference>
<accession>A0AAN2BJ92</accession>
<feature type="domain" description="Anti sigma-E protein RseA N-terminal" evidence="1">
    <location>
        <begin position="15"/>
        <end position="95"/>
    </location>
</feature>
<dbReference type="Pfam" id="PF03872">
    <property type="entry name" value="RseA_N"/>
    <property type="match status" value="1"/>
</dbReference>
<dbReference type="InterPro" id="IPR036147">
    <property type="entry name" value="Anti-sigma_E_RseA_N_sf"/>
</dbReference>
<protein>
    <submittedName>
        <fullName evidence="2">Sigma-E factor negative regulatory protein RseA</fullName>
    </submittedName>
</protein>
<sequence>MTSTHTTSPSEQTLESLSALVDGEASEFEGRRLLGMVSDPELSEKWQRYHLTGALMRKELSSPSLSDLSGRISAAIHAEADHENTGSAVAKGEPAKPVKSQWRDWMAKSAIAASVAFAVVAGVQFSQNGSLLGGADDTSLVAAQDPVVSAPVGFDLPSPVARNVSLGTLAEPQRKIQAAVPTKQQFLSNAEVDAELQQLFLEHAELSAENGKFGLMPMARAAKMAPAE</sequence>
<dbReference type="CDD" id="cd16328">
    <property type="entry name" value="RseA_N"/>
    <property type="match status" value="1"/>
</dbReference>
<dbReference type="InterPro" id="IPR005572">
    <property type="entry name" value="Anti-sigma_E_RseA_N"/>
</dbReference>
<dbReference type="Proteomes" id="UP001320119">
    <property type="component" value="Chromosome"/>
</dbReference>
<dbReference type="PANTHER" id="PTHR38104:SF1">
    <property type="entry name" value="ANTI-SIGMA-E FACTOR RSEA"/>
    <property type="match status" value="1"/>
</dbReference>
<dbReference type="EMBL" id="AP023086">
    <property type="protein sequence ID" value="BCD96709.1"/>
    <property type="molecule type" value="Genomic_DNA"/>
</dbReference>
<dbReference type="RefSeq" id="WP_236986199.1">
    <property type="nucleotide sequence ID" value="NZ_AP023086.1"/>
</dbReference>
<organism evidence="2 3">
    <name type="scientific">Marinagarivorans cellulosilyticus</name>
    <dbReference type="NCBI Taxonomy" id="2721545"/>
    <lineage>
        <taxon>Bacteria</taxon>
        <taxon>Pseudomonadati</taxon>
        <taxon>Pseudomonadota</taxon>
        <taxon>Gammaproteobacteria</taxon>
        <taxon>Cellvibrionales</taxon>
        <taxon>Cellvibrionaceae</taxon>
        <taxon>Marinagarivorans</taxon>
    </lineage>
</organism>
<evidence type="ECO:0000313" key="2">
    <source>
        <dbReference type="EMBL" id="BCD96709.1"/>
    </source>
</evidence>
<dbReference type="KEGG" id="marq:MARGE09_P0909"/>